<keyword evidence="1" id="KW-0472">Membrane</keyword>
<keyword evidence="3" id="KW-1185">Reference proteome</keyword>
<comment type="caution">
    <text evidence="2">The sequence shown here is derived from an EMBL/GenBank/DDBJ whole genome shotgun (WGS) entry which is preliminary data.</text>
</comment>
<sequence length="226" mass="26352">MSKESYTHLVELLVPHIHQRDTHMRECVSADERILITIRYLATGATLTSISLYFARGDSTVSRIIGEITAIIWDDYMPTPDKNQWKIIAQRFHLLWNLPNCLGALDGKHIRIESYQTQDRLTSTTSRIIQLFSWHAVTLMASLHTSKQDLLAGTVMVVYFVLQQSNISLKGTILIFLLLYDYPMMTTTTSFYFTLSEMKRFRYCIICYGHIHKEYLIIRKEYLTID</sequence>
<dbReference type="EMBL" id="CAKOFQ010006899">
    <property type="protein sequence ID" value="CAH1980739.1"/>
    <property type="molecule type" value="Genomic_DNA"/>
</dbReference>
<reference evidence="2" key="1">
    <citation type="submission" date="2022-03" db="EMBL/GenBank/DDBJ databases">
        <authorList>
            <person name="Sayadi A."/>
        </authorList>
    </citation>
    <scope>NUCLEOTIDE SEQUENCE</scope>
</reference>
<evidence type="ECO:0000313" key="3">
    <source>
        <dbReference type="Proteomes" id="UP001152888"/>
    </source>
</evidence>
<gene>
    <name evidence="2" type="ORF">ACAOBT_LOCUS14140</name>
</gene>
<evidence type="ECO:0000256" key="1">
    <source>
        <dbReference type="SAM" id="Phobius"/>
    </source>
</evidence>
<dbReference type="Proteomes" id="UP001152888">
    <property type="component" value="Unassembled WGS sequence"/>
</dbReference>
<accession>A0A9P0KSQ3</accession>
<feature type="transmembrane region" description="Helical" evidence="1">
    <location>
        <begin position="173"/>
        <end position="193"/>
    </location>
</feature>
<keyword evidence="1" id="KW-0812">Transmembrane</keyword>
<protein>
    <recommendedName>
        <fullName evidence="4">DDE Tnp4 domain-containing protein</fullName>
    </recommendedName>
</protein>
<dbReference type="AlphaFoldDB" id="A0A9P0KSQ3"/>
<keyword evidence="1" id="KW-1133">Transmembrane helix</keyword>
<evidence type="ECO:0008006" key="4">
    <source>
        <dbReference type="Google" id="ProtNLM"/>
    </source>
</evidence>
<dbReference type="OrthoDB" id="2570778at2759"/>
<name>A0A9P0KSQ3_ACAOB</name>
<organism evidence="2 3">
    <name type="scientific">Acanthoscelides obtectus</name>
    <name type="common">Bean weevil</name>
    <name type="synonym">Bruchus obtectus</name>
    <dbReference type="NCBI Taxonomy" id="200917"/>
    <lineage>
        <taxon>Eukaryota</taxon>
        <taxon>Metazoa</taxon>
        <taxon>Ecdysozoa</taxon>
        <taxon>Arthropoda</taxon>
        <taxon>Hexapoda</taxon>
        <taxon>Insecta</taxon>
        <taxon>Pterygota</taxon>
        <taxon>Neoptera</taxon>
        <taxon>Endopterygota</taxon>
        <taxon>Coleoptera</taxon>
        <taxon>Polyphaga</taxon>
        <taxon>Cucujiformia</taxon>
        <taxon>Chrysomeloidea</taxon>
        <taxon>Chrysomelidae</taxon>
        <taxon>Bruchinae</taxon>
        <taxon>Bruchini</taxon>
        <taxon>Acanthoscelides</taxon>
    </lineage>
</organism>
<evidence type="ECO:0000313" key="2">
    <source>
        <dbReference type="EMBL" id="CAH1980739.1"/>
    </source>
</evidence>
<proteinExistence type="predicted"/>